<feature type="region of interest" description="Disordered" evidence="1">
    <location>
        <begin position="36"/>
        <end position="66"/>
    </location>
</feature>
<reference evidence="2 3" key="2">
    <citation type="journal article" date="2019" name="Int. J. Syst. Evol. Microbiol.">
        <title>Anaerobacillus isosaccharinicus sp. nov., an alkaliphilic bacterium which degrades isosaccharinic acid.</title>
        <authorList>
            <person name="Bassil N.M."/>
            <person name="Lloyd J.R."/>
        </authorList>
    </citation>
    <scope>NUCLEOTIDE SEQUENCE [LARGE SCALE GENOMIC DNA]</scope>
    <source>
        <strain evidence="2 3">NB2006</strain>
    </source>
</reference>
<dbReference type="Proteomes" id="UP000180175">
    <property type="component" value="Chromosome"/>
</dbReference>
<protein>
    <submittedName>
        <fullName evidence="2">Uncharacterized protein</fullName>
    </submittedName>
</protein>
<name>A0A7S7L4W4_9BACI</name>
<evidence type="ECO:0000313" key="3">
    <source>
        <dbReference type="Proteomes" id="UP000180175"/>
    </source>
</evidence>
<reference evidence="2 3" key="1">
    <citation type="journal article" date="2017" name="Genome Announc.">
        <title>Draft Genome Sequences of Four Alkaliphilic Bacteria Belonging to the Anaerobacillus Genus.</title>
        <authorList>
            <person name="Bassil N.M."/>
            <person name="Lloyd J.R."/>
        </authorList>
    </citation>
    <scope>NUCLEOTIDE SEQUENCE [LARGE SCALE GENOMIC DNA]</scope>
    <source>
        <strain evidence="2 3">NB2006</strain>
    </source>
</reference>
<organism evidence="2 3">
    <name type="scientific">Anaerobacillus isosaccharinicus</name>
    <dbReference type="NCBI Taxonomy" id="1532552"/>
    <lineage>
        <taxon>Bacteria</taxon>
        <taxon>Bacillati</taxon>
        <taxon>Bacillota</taxon>
        <taxon>Bacilli</taxon>
        <taxon>Bacillales</taxon>
        <taxon>Bacillaceae</taxon>
        <taxon>Anaerobacillus</taxon>
    </lineage>
</organism>
<gene>
    <name evidence="2" type="ORF">AWH56_017220</name>
</gene>
<accession>A0A7S7L4W4</accession>
<dbReference type="OrthoDB" id="10002452at2"/>
<dbReference type="KEGG" id="aia:AWH56_017220"/>
<dbReference type="EMBL" id="CP063356">
    <property type="protein sequence ID" value="QOY34453.1"/>
    <property type="molecule type" value="Genomic_DNA"/>
</dbReference>
<dbReference type="AlphaFoldDB" id="A0A7S7L4W4"/>
<proteinExistence type="predicted"/>
<feature type="compositionally biased region" description="Basic and acidic residues" evidence="1">
    <location>
        <begin position="41"/>
        <end position="54"/>
    </location>
</feature>
<dbReference type="RefSeq" id="WP_159432552.1">
    <property type="nucleotide sequence ID" value="NZ_CP063356.2"/>
</dbReference>
<keyword evidence="3" id="KW-1185">Reference proteome</keyword>
<feature type="compositionally biased region" description="Basic residues" evidence="1">
    <location>
        <begin position="55"/>
        <end position="66"/>
    </location>
</feature>
<evidence type="ECO:0000256" key="1">
    <source>
        <dbReference type="SAM" id="MobiDB-lite"/>
    </source>
</evidence>
<evidence type="ECO:0000313" key="2">
    <source>
        <dbReference type="EMBL" id="QOY34453.1"/>
    </source>
</evidence>
<sequence length="66" mass="7845">MDIINLQYYLQHSFAREEIAEEFGVQRPLTEKEIITSMWSGKKEKREDEGSEKTKKVRSKPRNSSR</sequence>